<keyword evidence="7" id="KW-1185">Reference proteome</keyword>
<evidence type="ECO:0000256" key="1">
    <source>
        <dbReference type="ARBA" id="ARBA00008950"/>
    </source>
</evidence>
<feature type="domain" description="Calcineurin-like phosphoesterase" evidence="5">
    <location>
        <begin position="1"/>
        <end position="149"/>
    </location>
</feature>
<evidence type="ECO:0000256" key="2">
    <source>
        <dbReference type="ARBA" id="ARBA00022723"/>
    </source>
</evidence>
<dbReference type="Proteomes" id="UP001185028">
    <property type="component" value="Unassembled WGS sequence"/>
</dbReference>
<keyword evidence="3" id="KW-0378">Hydrolase</keyword>
<accession>A0ABU1IST2</accession>
<name>A0ABU1IST2_9BACL</name>
<dbReference type="NCBIfam" id="TIGR00040">
    <property type="entry name" value="yfcE"/>
    <property type="match status" value="1"/>
</dbReference>
<reference evidence="6 7" key="1">
    <citation type="submission" date="2023-07" db="EMBL/GenBank/DDBJ databases">
        <title>Genomic Encyclopedia of Type Strains, Phase IV (KMG-IV): sequencing the most valuable type-strain genomes for metagenomic binning, comparative biology and taxonomic classification.</title>
        <authorList>
            <person name="Goeker M."/>
        </authorList>
    </citation>
    <scope>NUCLEOTIDE SEQUENCE [LARGE SCALE GENOMIC DNA]</scope>
    <source>
        <strain evidence="6 7">DSM 22170</strain>
    </source>
</reference>
<evidence type="ECO:0000313" key="7">
    <source>
        <dbReference type="Proteomes" id="UP001185028"/>
    </source>
</evidence>
<dbReference type="Pfam" id="PF12850">
    <property type="entry name" value="Metallophos_2"/>
    <property type="match status" value="1"/>
</dbReference>
<evidence type="ECO:0000259" key="5">
    <source>
        <dbReference type="Pfam" id="PF12850"/>
    </source>
</evidence>
<dbReference type="EC" id="3.1.4.-" evidence="4"/>
<protein>
    <recommendedName>
        <fullName evidence="4">Phosphoesterase</fullName>
        <ecNumber evidence="4">3.1.4.-</ecNumber>
    </recommendedName>
</protein>
<comment type="cofactor">
    <cofactor evidence="4">
        <name>a divalent metal cation</name>
        <dbReference type="ChEBI" id="CHEBI:60240"/>
    </cofactor>
</comment>
<organism evidence="6 7">
    <name type="scientific">Paenibacillus hunanensis</name>
    <dbReference type="NCBI Taxonomy" id="539262"/>
    <lineage>
        <taxon>Bacteria</taxon>
        <taxon>Bacillati</taxon>
        <taxon>Bacillota</taxon>
        <taxon>Bacilli</taxon>
        <taxon>Bacillales</taxon>
        <taxon>Paenibacillaceae</taxon>
        <taxon>Paenibacillus</taxon>
    </lineage>
</organism>
<proteinExistence type="inferred from homology"/>
<evidence type="ECO:0000256" key="3">
    <source>
        <dbReference type="ARBA" id="ARBA00022801"/>
    </source>
</evidence>
<dbReference type="RefSeq" id="WP_188774753.1">
    <property type="nucleotide sequence ID" value="NZ_BMMB01000003.1"/>
</dbReference>
<evidence type="ECO:0000313" key="6">
    <source>
        <dbReference type="EMBL" id="MDR6242278.1"/>
    </source>
</evidence>
<keyword evidence="2 4" id="KW-0479">Metal-binding</keyword>
<dbReference type="InterPro" id="IPR029052">
    <property type="entry name" value="Metallo-depent_PP-like"/>
</dbReference>
<sequence>MIIGVVSDTHLLSHRLTLPKTLVEGLADAELIIHAGDFCDWGVYELLEQLAPVEAVAGNNDPGTIVKRLGQKKIITAGGKQIGIVHGDGGFRGSTPDRAFHSFEPDEVDVIVFGHSHVPFAEERQGVLLFNPGSPTDKRMQPRYSYGKLFVEGEQIRYEHYFFDKERSNG</sequence>
<dbReference type="InterPro" id="IPR000979">
    <property type="entry name" value="Phosphodiesterase_MJ0936/Vps29"/>
</dbReference>
<comment type="caution">
    <text evidence="6">The sequence shown here is derived from an EMBL/GenBank/DDBJ whole genome shotgun (WGS) entry which is preliminary data.</text>
</comment>
<dbReference type="Gene3D" id="3.60.21.10">
    <property type="match status" value="1"/>
</dbReference>
<dbReference type="PROSITE" id="PS01269">
    <property type="entry name" value="UPF0025"/>
    <property type="match status" value="1"/>
</dbReference>
<comment type="similarity">
    <text evidence="1 4">Belongs to the metallophosphoesterase superfamily. YfcE family.</text>
</comment>
<dbReference type="InterPro" id="IPR024654">
    <property type="entry name" value="Calcineurin-like_PHP_lpxH"/>
</dbReference>
<dbReference type="InterPro" id="IPR020935">
    <property type="entry name" value="PdiEstase_YfcE_CS"/>
</dbReference>
<dbReference type="PANTHER" id="PTHR11124">
    <property type="entry name" value="VACUOLAR SORTING PROTEIN VPS29"/>
    <property type="match status" value="1"/>
</dbReference>
<gene>
    <name evidence="6" type="ORF">JOC58_000162</name>
</gene>
<evidence type="ECO:0000256" key="4">
    <source>
        <dbReference type="RuleBase" id="RU362039"/>
    </source>
</evidence>
<dbReference type="SUPFAM" id="SSF56300">
    <property type="entry name" value="Metallo-dependent phosphatases"/>
    <property type="match status" value="1"/>
</dbReference>
<dbReference type="EMBL" id="JAVDQH010000001">
    <property type="protein sequence ID" value="MDR6242278.1"/>
    <property type="molecule type" value="Genomic_DNA"/>
</dbReference>